<feature type="transmembrane region" description="Helical" evidence="1">
    <location>
        <begin position="111"/>
        <end position="130"/>
    </location>
</feature>
<keyword evidence="3" id="KW-1185">Reference proteome</keyword>
<organism evidence="2 3">
    <name type="scientific">Porphyromonas loveana</name>
    <dbReference type="NCBI Taxonomy" id="1884669"/>
    <lineage>
        <taxon>Bacteria</taxon>
        <taxon>Pseudomonadati</taxon>
        <taxon>Bacteroidota</taxon>
        <taxon>Bacteroidia</taxon>
        <taxon>Bacteroidales</taxon>
        <taxon>Porphyromonadaceae</taxon>
        <taxon>Porphyromonas</taxon>
    </lineage>
</organism>
<dbReference type="EMBL" id="QEKY01000008">
    <property type="protein sequence ID" value="PVZ09864.1"/>
    <property type="molecule type" value="Genomic_DNA"/>
</dbReference>
<dbReference type="AlphaFoldDB" id="A0A2U1FCI6"/>
<dbReference type="Pfam" id="PF12412">
    <property type="entry name" value="DUF3667"/>
    <property type="match status" value="1"/>
</dbReference>
<keyword evidence="1" id="KW-0812">Transmembrane</keyword>
<dbReference type="InterPro" id="IPR022134">
    <property type="entry name" value="DUF3667"/>
</dbReference>
<gene>
    <name evidence="2" type="ORF">C7382_10853</name>
</gene>
<evidence type="ECO:0000256" key="1">
    <source>
        <dbReference type="SAM" id="Phobius"/>
    </source>
</evidence>
<protein>
    <submittedName>
        <fullName evidence="2">Uncharacterized protein DUF3667</fullName>
    </submittedName>
</protein>
<feature type="transmembrane region" description="Helical" evidence="1">
    <location>
        <begin position="252"/>
        <end position="277"/>
    </location>
</feature>
<evidence type="ECO:0000313" key="2">
    <source>
        <dbReference type="EMBL" id="PVZ09864.1"/>
    </source>
</evidence>
<keyword evidence="1" id="KW-1133">Transmembrane helix</keyword>
<keyword evidence="1" id="KW-0472">Membrane</keyword>
<sequence>MRKALIHTRRLLAKVARKQRATPVSYVMKKEQHQCLNCNWEYEGNFCPCCGQESNVQRITWRSVGQNILSIWGMSGRTLPHTLLMLLWRPGYLISDYLEGKRKSSFPPIQMLFLICLLGIGLRMILPIQIAPTSILSVENGGEVIWNHFENMRQWAERNNAWAQLIFQILFIPAMQLFFRNAPRHRRTTLPENFFIQVFIGCLFQWVSILWMLFTLSYVIGSIYLFPEWLVFFLLFYTYYQLYGYGFWQTLWRTFIVAISPFLWLLLAIIAYILIIYG</sequence>
<dbReference type="GeneID" id="94550834"/>
<name>A0A2U1FCI6_9PORP</name>
<dbReference type="Proteomes" id="UP000245462">
    <property type="component" value="Unassembled WGS sequence"/>
</dbReference>
<feature type="transmembrane region" description="Helical" evidence="1">
    <location>
        <begin position="194"/>
        <end position="214"/>
    </location>
</feature>
<dbReference type="OrthoDB" id="1315649at2"/>
<accession>A0A2U1FCI6</accession>
<reference evidence="2 3" key="1">
    <citation type="submission" date="2018-04" db="EMBL/GenBank/DDBJ databases">
        <title>Genomic Encyclopedia of Type Strains, Phase IV (KMG-IV): sequencing the most valuable type-strain genomes for metagenomic binning, comparative biology and taxonomic classification.</title>
        <authorList>
            <person name="Goeker M."/>
        </authorList>
    </citation>
    <scope>NUCLEOTIDE SEQUENCE [LARGE SCALE GENOMIC DNA]</scope>
    <source>
        <strain evidence="2 3">DSM 28520</strain>
    </source>
</reference>
<comment type="caution">
    <text evidence="2">The sequence shown here is derived from an EMBL/GenBank/DDBJ whole genome shotgun (WGS) entry which is preliminary data.</text>
</comment>
<evidence type="ECO:0000313" key="3">
    <source>
        <dbReference type="Proteomes" id="UP000245462"/>
    </source>
</evidence>
<feature type="transmembrane region" description="Helical" evidence="1">
    <location>
        <begin position="220"/>
        <end position="240"/>
    </location>
</feature>
<proteinExistence type="predicted"/>
<dbReference type="RefSeq" id="WP_116679363.1">
    <property type="nucleotide sequence ID" value="NZ_JBGYUN010000055.1"/>
</dbReference>
<feature type="transmembrane region" description="Helical" evidence="1">
    <location>
        <begin position="161"/>
        <end position="182"/>
    </location>
</feature>